<reference evidence="1 2" key="1">
    <citation type="submission" date="2016-10" db="EMBL/GenBank/DDBJ databases">
        <authorList>
            <person name="de Groot N.N."/>
        </authorList>
    </citation>
    <scope>NUCLEOTIDE SEQUENCE [LARGE SCALE GENOMIC DNA]</scope>
    <source>
        <strain evidence="1 2">DSM 43357</strain>
    </source>
</reference>
<keyword evidence="2" id="KW-1185">Reference proteome</keyword>
<gene>
    <name evidence="1" type="ORF">SAMN05660976_04730</name>
</gene>
<proteinExistence type="predicted"/>
<name>A0A1H7X4Q7_9ACTN</name>
<dbReference type="STRING" id="46177.SAMN05660976_04730"/>
<sequence>MPWQDRYLARQAPLDGSGVCRTPPRVRVPDTAPGASALVSVTVEAPDVPGSCKVFWKMVDAGGTLYFPNRSGIFFDVQVTR</sequence>
<organism evidence="1 2">
    <name type="scientific">Nonomuraea pusilla</name>
    <dbReference type="NCBI Taxonomy" id="46177"/>
    <lineage>
        <taxon>Bacteria</taxon>
        <taxon>Bacillati</taxon>
        <taxon>Actinomycetota</taxon>
        <taxon>Actinomycetes</taxon>
        <taxon>Streptosporangiales</taxon>
        <taxon>Streptosporangiaceae</taxon>
        <taxon>Nonomuraea</taxon>
    </lineage>
</organism>
<dbReference type="AlphaFoldDB" id="A0A1H7X4Q7"/>
<dbReference type="GO" id="GO:0005975">
    <property type="term" value="P:carbohydrate metabolic process"/>
    <property type="evidence" value="ECO:0007669"/>
    <property type="project" value="UniProtKB-ARBA"/>
</dbReference>
<dbReference type="Gene3D" id="2.60.40.10">
    <property type="entry name" value="Immunoglobulins"/>
    <property type="match status" value="1"/>
</dbReference>
<dbReference type="RefSeq" id="WP_091102815.1">
    <property type="nucleotide sequence ID" value="NZ_FOBF01000011.1"/>
</dbReference>
<dbReference type="InterPro" id="IPR013783">
    <property type="entry name" value="Ig-like_fold"/>
</dbReference>
<protein>
    <submittedName>
        <fullName evidence="1">Ig-like domain-containing protein</fullName>
    </submittedName>
</protein>
<evidence type="ECO:0000313" key="2">
    <source>
        <dbReference type="Proteomes" id="UP000198953"/>
    </source>
</evidence>
<dbReference type="OrthoDB" id="166850at2"/>
<dbReference type="Proteomes" id="UP000198953">
    <property type="component" value="Unassembled WGS sequence"/>
</dbReference>
<accession>A0A1H7X4Q7</accession>
<evidence type="ECO:0000313" key="1">
    <source>
        <dbReference type="EMBL" id="SEM28119.1"/>
    </source>
</evidence>
<dbReference type="EMBL" id="FOBF01000011">
    <property type="protein sequence ID" value="SEM28119.1"/>
    <property type="molecule type" value="Genomic_DNA"/>
</dbReference>